<dbReference type="PANTHER" id="PTHR43839">
    <property type="entry name" value="OPPC IN A BINDING PROTEIN-DEPENDENT TRANSPORT SYSTEM"/>
    <property type="match status" value="1"/>
</dbReference>
<comment type="subcellular location">
    <subcellularLocation>
        <location evidence="5">Cell membrane</location>
        <topology evidence="5">Multi-pass membrane protein</topology>
    </subcellularLocation>
    <subcellularLocation>
        <location evidence="1">Membrane</location>
        <topology evidence="1">Multi-pass membrane protein</topology>
    </subcellularLocation>
</comment>
<keyword evidence="2 5" id="KW-0812">Transmembrane</keyword>
<accession>A0A933W8B6</accession>
<dbReference type="Gene3D" id="1.10.3720.10">
    <property type="entry name" value="MetI-like"/>
    <property type="match status" value="1"/>
</dbReference>
<name>A0A933W8B6_UNCEI</name>
<feature type="domain" description="ABC transmembrane type-1" evidence="6">
    <location>
        <begin position="148"/>
        <end position="345"/>
    </location>
</feature>
<sequence>MTDARGGPAPVPQSPARRAWSALRANRVGTVAATVLVVLYACAALAPFLAPYGEGEMDRVRFFHPPTPVRWDGRVDVTRPTAAGVNRYEAVPGASAPVRWFVRGAPYRLLGVIPADRHLFGVDAPARLYLFGADSMGRDVFSRLLYGAQVSLTVGLVGILISFTLGLVLGGVAGYLGGWVDTLVMRGAELFLSVPALYLVVALRAAFPAHLSSRQVYVAIVVVLAFVGWASLARVVRGMVLSLRRAEYVLAAEALGMSRARVLVRHILPNTASFVIVAATVAVPGYILGEVFLSFLGMGVQEPAASWGNMLGAARSVSVLRDHPWLLFAPGAAIFVTVMTFHVFGDALRDALDPRQGPGGRA</sequence>
<evidence type="ECO:0000256" key="1">
    <source>
        <dbReference type="ARBA" id="ARBA00004141"/>
    </source>
</evidence>
<gene>
    <name evidence="7" type="ORF">HZA61_07590</name>
</gene>
<dbReference type="AlphaFoldDB" id="A0A933W8B6"/>
<dbReference type="Pfam" id="PF12911">
    <property type="entry name" value="OppC_N"/>
    <property type="match status" value="1"/>
</dbReference>
<evidence type="ECO:0000313" key="7">
    <source>
        <dbReference type="EMBL" id="MBI5169332.1"/>
    </source>
</evidence>
<feature type="transmembrane region" description="Helical" evidence="5">
    <location>
        <begin position="190"/>
        <end position="210"/>
    </location>
</feature>
<dbReference type="Proteomes" id="UP000696931">
    <property type="component" value="Unassembled WGS sequence"/>
</dbReference>
<protein>
    <submittedName>
        <fullName evidence="7">ABC transporter permease</fullName>
    </submittedName>
</protein>
<dbReference type="PROSITE" id="PS50928">
    <property type="entry name" value="ABC_TM1"/>
    <property type="match status" value="1"/>
</dbReference>
<dbReference type="GO" id="GO:0005886">
    <property type="term" value="C:plasma membrane"/>
    <property type="evidence" value="ECO:0007669"/>
    <property type="project" value="UniProtKB-SubCell"/>
</dbReference>
<proteinExistence type="inferred from homology"/>
<dbReference type="GO" id="GO:0055085">
    <property type="term" value="P:transmembrane transport"/>
    <property type="evidence" value="ECO:0007669"/>
    <property type="project" value="InterPro"/>
</dbReference>
<dbReference type="EMBL" id="JACRIW010000048">
    <property type="protein sequence ID" value="MBI5169332.1"/>
    <property type="molecule type" value="Genomic_DNA"/>
</dbReference>
<comment type="similarity">
    <text evidence="5">Belongs to the binding-protein-dependent transport system permease family.</text>
</comment>
<keyword evidence="4 5" id="KW-0472">Membrane</keyword>
<dbReference type="InterPro" id="IPR025966">
    <property type="entry name" value="OppC_N"/>
</dbReference>
<feature type="transmembrane region" description="Helical" evidence="5">
    <location>
        <begin position="28"/>
        <end position="50"/>
    </location>
</feature>
<feature type="transmembrane region" description="Helical" evidence="5">
    <location>
        <begin position="216"/>
        <end position="236"/>
    </location>
</feature>
<keyword evidence="5" id="KW-0813">Transport</keyword>
<dbReference type="CDD" id="cd06261">
    <property type="entry name" value="TM_PBP2"/>
    <property type="match status" value="1"/>
</dbReference>
<dbReference type="InterPro" id="IPR035906">
    <property type="entry name" value="MetI-like_sf"/>
</dbReference>
<evidence type="ECO:0000256" key="2">
    <source>
        <dbReference type="ARBA" id="ARBA00022692"/>
    </source>
</evidence>
<evidence type="ECO:0000256" key="4">
    <source>
        <dbReference type="ARBA" id="ARBA00023136"/>
    </source>
</evidence>
<comment type="caution">
    <text evidence="7">The sequence shown here is derived from an EMBL/GenBank/DDBJ whole genome shotgun (WGS) entry which is preliminary data.</text>
</comment>
<feature type="transmembrane region" description="Helical" evidence="5">
    <location>
        <begin position="152"/>
        <end position="178"/>
    </location>
</feature>
<dbReference type="PANTHER" id="PTHR43839:SF1">
    <property type="entry name" value="OPPC IN A BINDING PROTEIN-DEPENDENT TRANSPORT SYSTEM"/>
    <property type="match status" value="1"/>
</dbReference>
<dbReference type="Pfam" id="PF00528">
    <property type="entry name" value="BPD_transp_1"/>
    <property type="match status" value="1"/>
</dbReference>
<evidence type="ECO:0000313" key="8">
    <source>
        <dbReference type="Proteomes" id="UP000696931"/>
    </source>
</evidence>
<dbReference type="InterPro" id="IPR000515">
    <property type="entry name" value="MetI-like"/>
</dbReference>
<feature type="transmembrane region" description="Helical" evidence="5">
    <location>
        <begin position="267"/>
        <end position="288"/>
    </location>
</feature>
<keyword evidence="3 5" id="KW-1133">Transmembrane helix</keyword>
<feature type="transmembrane region" description="Helical" evidence="5">
    <location>
        <begin position="325"/>
        <end position="345"/>
    </location>
</feature>
<evidence type="ECO:0000256" key="5">
    <source>
        <dbReference type="RuleBase" id="RU363032"/>
    </source>
</evidence>
<evidence type="ECO:0000256" key="3">
    <source>
        <dbReference type="ARBA" id="ARBA00022989"/>
    </source>
</evidence>
<evidence type="ECO:0000259" key="6">
    <source>
        <dbReference type="PROSITE" id="PS50928"/>
    </source>
</evidence>
<reference evidence="7" key="1">
    <citation type="submission" date="2020-07" db="EMBL/GenBank/DDBJ databases">
        <title>Huge and variable diversity of episymbiotic CPR bacteria and DPANN archaea in groundwater ecosystems.</title>
        <authorList>
            <person name="He C.Y."/>
            <person name="Keren R."/>
            <person name="Whittaker M."/>
            <person name="Farag I.F."/>
            <person name="Doudna J."/>
            <person name="Cate J.H.D."/>
            <person name="Banfield J.F."/>
        </authorList>
    </citation>
    <scope>NUCLEOTIDE SEQUENCE</scope>
    <source>
        <strain evidence="7">NC_groundwater_1813_Pr3_B-0.1um_71_17</strain>
    </source>
</reference>
<dbReference type="SUPFAM" id="SSF161098">
    <property type="entry name" value="MetI-like"/>
    <property type="match status" value="1"/>
</dbReference>
<organism evidence="7 8">
    <name type="scientific">Eiseniibacteriota bacterium</name>
    <dbReference type="NCBI Taxonomy" id="2212470"/>
    <lineage>
        <taxon>Bacteria</taxon>
        <taxon>Candidatus Eiseniibacteriota</taxon>
    </lineage>
</organism>